<evidence type="ECO:0000259" key="1">
    <source>
        <dbReference type="Pfam" id="PF12680"/>
    </source>
</evidence>
<dbReference type="InterPro" id="IPR037401">
    <property type="entry name" value="SnoaL-like"/>
</dbReference>
<proteinExistence type="predicted"/>
<accession>A0ABV0GX67</accession>
<organism evidence="2 3">
    <name type="scientific">Paenarthrobacter nicotinovorans</name>
    <name type="common">Arthrobacter nicotinovorans</name>
    <dbReference type="NCBI Taxonomy" id="29320"/>
    <lineage>
        <taxon>Bacteria</taxon>
        <taxon>Bacillati</taxon>
        <taxon>Actinomycetota</taxon>
        <taxon>Actinomycetes</taxon>
        <taxon>Micrococcales</taxon>
        <taxon>Micrococcaceae</taxon>
        <taxon>Paenarthrobacter</taxon>
    </lineage>
</organism>
<evidence type="ECO:0000313" key="2">
    <source>
        <dbReference type="EMBL" id="MEO3943293.1"/>
    </source>
</evidence>
<keyword evidence="3" id="KW-1185">Reference proteome</keyword>
<dbReference type="Proteomes" id="UP001448614">
    <property type="component" value="Unassembled WGS sequence"/>
</dbReference>
<dbReference type="RefSeq" id="WP_026540433.1">
    <property type="nucleotide sequence ID" value="NZ_JAVDRC010000001.1"/>
</dbReference>
<dbReference type="SUPFAM" id="SSF54427">
    <property type="entry name" value="NTF2-like"/>
    <property type="match status" value="1"/>
</dbReference>
<dbReference type="InterPro" id="IPR032710">
    <property type="entry name" value="NTF2-like_dom_sf"/>
</dbReference>
<dbReference type="EMBL" id="JBBMFV010000004">
    <property type="protein sequence ID" value="MEO3943293.1"/>
    <property type="molecule type" value="Genomic_DNA"/>
</dbReference>
<sequence>MTTSTEIVAAYFDGVKAGDAEAVADLFASNARLTNAAGTLQGADAIRRMYRNGLTAGKMTPSPHAPVVHGDHVAVEIDLDANGKSLKLGDFFTIRDGKIQGLTIYSLTPTDARVFEDVGVDPLT</sequence>
<comment type="caution">
    <text evidence="2">The sequence shown here is derived from an EMBL/GenBank/DDBJ whole genome shotgun (WGS) entry which is preliminary data.</text>
</comment>
<feature type="domain" description="SnoaL-like" evidence="1">
    <location>
        <begin position="8"/>
        <end position="99"/>
    </location>
</feature>
<name>A0ABV0GX67_PAENI</name>
<gene>
    <name evidence="2" type="ORF">V3C41_19655</name>
</gene>
<evidence type="ECO:0000313" key="3">
    <source>
        <dbReference type="Proteomes" id="UP001448614"/>
    </source>
</evidence>
<dbReference type="Gene3D" id="3.10.450.50">
    <property type="match status" value="1"/>
</dbReference>
<reference evidence="2 3" key="1">
    <citation type="journal article" date="2024" name="Appl. Microbiol. Biotechnol.">
        <title>Biosynthetic gene clusters with biotechnological applications in novel Antarctic isolates from Actinomycetota.</title>
        <authorList>
            <person name="Bruna P."/>
            <person name="Nunez-Montero K."/>
            <person name="Contreras M.J."/>
            <person name="Leal K."/>
            <person name="Garcia M."/>
            <person name="Abanto M."/>
            <person name="Barrientos L."/>
        </authorList>
    </citation>
    <scope>NUCLEOTIDE SEQUENCE [LARGE SCALE GENOMIC DNA]</scope>
    <source>
        <strain evidence="2 3">Se16.17</strain>
    </source>
</reference>
<protein>
    <submittedName>
        <fullName evidence="2">Nuclear transport factor 2 family protein</fullName>
    </submittedName>
</protein>
<dbReference type="Pfam" id="PF12680">
    <property type="entry name" value="SnoaL_2"/>
    <property type="match status" value="1"/>
</dbReference>